<accession>A0ABX1RNM9</accession>
<sequence length="250" mass="26091">EHQHSEHQHGGHDHGGHDHGGGMGMPGGLPMADVGPDRDGLTLDRLRVPLGPVLPDWPAGLVVEVVLQGDVVQEATARILDRAGQAQGSFWDAPDADRARRAAARHLDGLARLLGTAGWADPAATARHLRDELLSGAPVGPLRLRTEALVATVRRSRTLRRMLRGVGRGVAGVDTLLAARLSALESAATDLDRPTSPVGGAGWGAGEPGIDELAELLVGAELAAARLIVAAVDPDTDRLPTDHTGHVHRG</sequence>
<reference evidence="2 3" key="1">
    <citation type="submission" date="2020-04" db="EMBL/GenBank/DDBJ databases">
        <authorList>
            <person name="Klaysubun C."/>
            <person name="Duangmal K."/>
            <person name="Lipun K."/>
        </authorList>
    </citation>
    <scope>NUCLEOTIDE SEQUENCE [LARGE SCALE GENOMIC DNA]</scope>
    <source>
        <strain evidence="2 3">JCM 11839</strain>
    </source>
</reference>
<dbReference type="Proteomes" id="UP001296706">
    <property type="component" value="Unassembled WGS sequence"/>
</dbReference>
<proteinExistence type="predicted"/>
<evidence type="ECO:0000313" key="3">
    <source>
        <dbReference type="Proteomes" id="UP001296706"/>
    </source>
</evidence>
<protein>
    <submittedName>
        <fullName evidence="2">Uncharacterized protein</fullName>
    </submittedName>
</protein>
<comment type="caution">
    <text evidence="2">The sequence shown here is derived from an EMBL/GenBank/DDBJ whole genome shotgun (WGS) entry which is preliminary data.</text>
</comment>
<name>A0ABX1RNM9_9PSEU</name>
<organism evidence="2 3">
    <name type="scientific">Pseudonocardia xinjiangensis</name>
    <dbReference type="NCBI Taxonomy" id="75289"/>
    <lineage>
        <taxon>Bacteria</taxon>
        <taxon>Bacillati</taxon>
        <taxon>Actinomycetota</taxon>
        <taxon>Actinomycetes</taxon>
        <taxon>Pseudonocardiales</taxon>
        <taxon>Pseudonocardiaceae</taxon>
        <taxon>Pseudonocardia</taxon>
    </lineage>
</organism>
<feature type="compositionally biased region" description="Basic and acidic residues" evidence="1">
    <location>
        <begin position="1"/>
        <end position="20"/>
    </location>
</feature>
<dbReference type="EMBL" id="JAAXKY010000188">
    <property type="protein sequence ID" value="NMH82003.1"/>
    <property type="molecule type" value="Genomic_DNA"/>
</dbReference>
<gene>
    <name evidence="2" type="ORF">HF577_33560</name>
</gene>
<keyword evidence="3" id="KW-1185">Reference proteome</keyword>
<feature type="non-terminal residue" evidence="2">
    <location>
        <position position="1"/>
    </location>
</feature>
<evidence type="ECO:0000313" key="2">
    <source>
        <dbReference type="EMBL" id="NMH82003.1"/>
    </source>
</evidence>
<evidence type="ECO:0000256" key="1">
    <source>
        <dbReference type="SAM" id="MobiDB-lite"/>
    </source>
</evidence>
<feature type="region of interest" description="Disordered" evidence="1">
    <location>
        <begin position="1"/>
        <end position="37"/>
    </location>
</feature>